<evidence type="ECO:0000256" key="3">
    <source>
        <dbReference type="ARBA" id="ARBA00023015"/>
    </source>
</evidence>
<feature type="non-terminal residue" evidence="7">
    <location>
        <position position="378"/>
    </location>
</feature>
<keyword evidence="4" id="KW-0238">DNA-binding</keyword>
<keyword evidence="1" id="KW-0479">Metal-binding</keyword>
<dbReference type="Proteomes" id="UP000258309">
    <property type="component" value="Unassembled WGS sequence"/>
</dbReference>
<keyword evidence="5" id="KW-0804">Transcription</keyword>
<dbReference type="PANTHER" id="PTHR36206:SF16">
    <property type="entry name" value="TRANSCRIPTION FACTOR DOMAIN-CONTAINING PROTEIN-RELATED"/>
    <property type="match status" value="1"/>
</dbReference>
<name>A0A3E2H3H3_SCYLI</name>
<evidence type="ECO:0000256" key="2">
    <source>
        <dbReference type="ARBA" id="ARBA00022833"/>
    </source>
</evidence>
<comment type="caution">
    <text evidence="7">The sequence shown here is derived from an EMBL/GenBank/DDBJ whole genome shotgun (WGS) entry which is preliminary data.</text>
</comment>
<dbReference type="InterPro" id="IPR021858">
    <property type="entry name" value="Fun_TF"/>
</dbReference>
<keyword evidence="3" id="KW-0805">Transcription regulation</keyword>
<dbReference type="OMA" id="ESWPHRE"/>
<keyword evidence="8" id="KW-1185">Reference proteome</keyword>
<sequence length="378" mass="42844">MAYSEQTVLQAVLALGALHESEERKGMPITKERLNDTNHVSAYGHYNAAIRLLRARARQEGEDIRLITLTVCLIFIHIELLRGRYESAATHLKSGLDILSRSNVYSTLHRRADLSTIEGQLALSFTRLDVQTPAFMVGGPFLTYNVEDIDFDKNIQDHNFPRDVSVIKRKSDILIGSSLQLYFMSKEHRKADKELHTKETLARQKTLLEYNCQYMKTVESLSAPSKLSVSSEAPVYYQEYQSLSLLRLHLLTTRILLSACLAPDKELAYDKHLSEFKTVVSIAEDFTAGLKSITRKNAAIPSFSTDLGIISPLFVTALSCRDTETRYKALSILDSWPHQEGFWCSSLALTGAQQVVKIEEEVNNARFFISYKRFHSRS</sequence>
<evidence type="ECO:0000256" key="4">
    <source>
        <dbReference type="ARBA" id="ARBA00023125"/>
    </source>
</evidence>
<keyword evidence="6" id="KW-0539">Nucleus</keyword>
<dbReference type="PANTHER" id="PTHR36206">
    <property type="entry name" value="ASPERCRYPTIN BIOSYNTHESIS CLUSTER-SPECIFIC TRANSCRIPTION REGULATOR ATNN-RELATED"/>
    <property type="match status" value="1"/>
</dbReference>
<gene>
    <name evidence="7" type="ORF">B7463_g8787</name>
</gene>
<accession>A0A3E2H3H3</accession>
<evidence type="ECO:0000313" key="7">
    <source>
        <dbReference type="EMBL" id="RFU27563.1"/>
    </source>
</evidence>
<evidence type="ECO:0000313" key="8">
    <source>
        <dbReference type="Proteomes" id="UP000258309"/>
    </source>
</evidence>
<dbReference type="GO" id="GO:0003677">
    <property type="term" value="F:DNA binding"/>
    <property type="evidence" value="ECO:0007669"/>
    <property type="project" value="UniProtKB-KW"/>
</dbReference>
<organism evidence="7 8">
    <name type="scientific">Scytalidium lignicola</name>
    <name type="common">Hyphomycete</name>
    <dbReference type="NCBI Taxonomy" id="5539"/>
    <lineage>
        <taxon>Eukaryota</taxon>
        <taxon>Fungi</taxon>
        <taxon>Dikarya</taxon>
        <taxon>Ascomycota</taxon>
        <taxon>Pezizomycotina</taxon>
        <taxon>Leotiomycetes</taxon>
        <taxon>Leotiomycetes incertae sedis</taxon>
        <taxon>Scytalidium</taxon>
    </lineage>
</organism>
<dbReference type="OrthoDB" id="2593732at2759"/>
<dbReference type="EMBL" id="NCSJ02000200">
    <property type="protein sequence ID" value="RFU27563.1"/>
    <property type="molecule type" value="Genomic_DNA"/>
</dbReference>
<feature type="non-terminal residue" evidence="7">
    <location>
        <position position="1"/>
    </location>
</feature>
<evidence type="ECO:0000256" key="5">
    <source>
        <dbReference type="ARBA" id="ARBA00023163"/>
    </source>
</evidence>
<reference evidence="7 8" key="1">
    <citation type="submission" date="2018-05" db="EMBL/GenBank/DDBJ databases">
        <title>Draft genome sequence of Scytalidium lignicola DSM 105466, a ubiquitous saprotrophic fungus.</title>
        <authorList>
            <person name="Buettner E."/>
            <person name="Gebauer A.M."/>
            <person name="Hofrichter M."/>
            <person name="Liers C."/>
            <person name="Kellner H."/>
        </authorList>
    </citation>
    <scope>NUCLEOTIDE SEQUENCE [LARGE SCALE GENOMIC DNA]</scope>
    <source>
        <strain evidence="7 8">DSM 105466</strain>
    </source>
</reference>
<dbReference type="InterPro" id="IPR052360">
    <property type="entry name" value="Transcr_Regulatory_Proteins"/>
</dbReference>
<keyword evidence="2" id="KW-0862">Zinc</keyword>
<protein>
    <submittedName>
        <fullName evidence="7">Uncharacterized protein</fullName>
    </submittedName>
</protein>
<evidence type="ECO:0000256" key="6">
    <source>
        <dbReference type="ARBA" id="ARBA00023242"/>
    </source>
</evidence>
<evidence type="ECO:0000256" key="1">
    <source>
        <dbReference type="ARBA" id="ARBA00022723"/>
    </source>
</evidence>
<dbReference type="AlphaFoldDB" id="A0A3E2H3H3"/>
<dbReference type="GO" id="GO:0046872">
    <property type="term" value="F:metal ion binding"/>
    <property type="evidence" value="ECO:0007669"/>
    <property type="project" value="UniProtKB-KW"/>
</dbReference>
<proteinExistence type="predicted"/>
<dbReference type="Pfam" id="PF11951">
    <property type="entry name" value="Fungal_trans_2"/>
    <property type="match status" value="1"/>
</dbReference>